<protein>
    <submittedName>
        <fullName evidence="1">Uncharacterized protein</fullName>
    </submittedName>
</protein>
<evidence type="ECO:0000313" key="1">
    <source>
        <dbReference type="EMBL" id="CAJ2632613.1"/>
    </source>
</evidence>
<organism evidence="1 2">
    <name type="scientific">Trifolium pratense</name>
    <name type="common">Red clover</name>
    <dbReference type="NCBI Taxonomy" id="57577"/>
    <lineage>
        <taxon>Eukaryota</taxon>
        <taxon>Viridiplantae</taxon>
        <taxon>Streptophyta</taxon>
        <taxon>Embryophyta</taxon>
        <taxon>Tracheophyta</taxon>
        <taxon>Spermatophyta</taxon>
        <taxon>Magnoliopsida</taxon>
        <taxon>eudicotyledons</taxon>
        <taxon>Gunneridae</taxon>
        <taxon>Pentapetalae</taxon>
        <taxon>rosids</taxon>
        <taxon>fabids</taxon>
        <taxon>Fabales</taxon>
        <taxon>Fabaceae</taxon>
        <taxon>Papilionoideae</taxon>
        <taxon>50 kb inversion clade</taxon>
        <taxon>NPAAA clade</taxon>
        <taxon>Hologalegina</taxon>
        <taxon>IRL clade</taxon>
        <taxon>Trifolieae</taxon>
        <taxon>Trifolium</taxon>
    </lineage>
</organism>
<proteinExistence type="predicted"/>
<sequence length="984" mass="110491">MFVAAFHNGLRAGHFNESLAQKPASSMQEVNKRAECYIKGEERGFSGGGESSSARKRYVRRAISEIYLVSQPQPLDVPDLAFTAKDGLEVAPHDDDPLVIQVQILNCDVKRVLIDSGSSADIMYWETFKAMQLAEEQLQPYSGTLVGFSGEQVDVMGYASLLTTFGEGSNAKTIKVRYLVVKTPFTSYNIIIGRPAFNTLGAAMSTLYLAIKYPLDNGGVGTVRGDQILAKKCYESSLKIRHRNSSASGKFERRQAAIPGGINIIESADMDPREEFQDRRVSPIEDLEQVQIGDHPHQTTSLGTALPSEERRRIIKILKDNADLFAWKPSDMPGIDEGVITHKLSISPSTKPVSQRKRKVGEERRVAIAEEVEKLKEAGFIEEIKYPSWLANVVMVKKANGKWRMCVDFTDLNKACPKDPYPLPNIDRLIDGASGCKMLSFMDAYSGYNQIKMNPSDARHTAFMSNTCNYFYNVMPFRLKNAGATYQRLMDRVFAEQIGKNLEVYIDDMVVKTSEGSRHDDDLLDIMGSVRKYNMRLNPAKCSFGVQAGKFLGFMLTSRGIEANPEKCQAIIDMRSPTSVKEVQTLTGRIAALSRFLSCAGENGFHFFASLRKNERFSWTPECEEAFRQLKEFLASPPILTRPLPGNTLYLYLAVSDRAMSTALVQEIEGGEKPIYFVSRTLRGAETRYQRIERLSLAVVVTARKLRQYFQSHQVVVRTDYPIKNVLRKPDLAGRMVAWSVELSEFDITFSPRGAIKSQRLADFVLEMSTPPTTEKTTSWTLSVDGASNVRGSGAGIVLEGPDGVMIEQSLRFAFKASNNQAEYEALIAGMKLANDMEVKELRAMSDSQLVTNQVSGKFQTKEPQLIKYVEKVQNLAKHFDSFELVYVPREQNMRADLLSKLASTKKPGSHRTVIQETIKTPSINGEEVMMVIEEEDWRSPVIRYLQKDELPKEREKAFKLKKMAAWVVSPVEREQGISYLIIH</sequence>
<keyword evidence="2" id="KW-1185">Reference proteome</keyword>
<comment type="caution">
    <text evidence="1">The sequence shown here is derived from an EMBL/GenBank/DDBJ whole genome shotgun (WGS) entry which is preliminary data.</text>
</comment>
<evidence type="ECO:0000313" key="2">
    <source>
        <dbReference type="Proteomes" id="UP001177021"/>
    </source>
</evidence>
<dbReference type="EMBL" id="CASHSV030000001">
    <property type="protein sequence ID" value="CAJ2632613.1"/>
    <property type="molecule type" value="Genomic_DNA"/>
</dbReference>
<name>A0ACB0IJP6_TRIPR</name>
<dbReference type="Proteomes" id="UP001177021">
    <property type="component" value="Unassembled WGS sequence"/>
</dbReference>
<gene>
    <name evidence="1" type="ORF">MILVUS5_LOCUS3887</name>
</gene>
<reference evidence="1" key="1">
    <citation type="submission" date="2023-10" db="EMBL/GenBank/DDBJ databases">
        <authorList>
            <person name="Rodriguez Cubillos JULIANA M."/>
            <person name="De Vega J."/>
        </authorList>
    </citation>
    <scope>NUCLEOTIDE SEQUENCE</scope>
</reference>
<accession>A0ACB0IJP6</accession>